<dbReference type="RefSeq" id="WP_377006225.1">
    <property type="nucleotide sequence ID" value="NZ_JBHSGG010000071.1"/>
</dbReference>
<dbReference type="PANTHER" id="PTHR32268">
    <property type="entry name" value="HOMOSERINE O-ACETYLTRANSFERASE"/>
    <property type="match status" value="1"/>
</dbReference>
<comment type="similarity">
    <text evidence="2">Belongs to the AB hydrolase superfamily. MetX family.</text>
</comment>
<feature type="region of interest" description="Important for substrate specificity" evidence="2">
    <location>
        <begin position="65"/>
        <end position="68"/>
    </location>
</feature>
<sequence>MSALDASPDARRGDFEIVPPGSRFFALPSPFPMKRGGVLHGARLAYETWGTLNAARDNAILILTGLSPNAHAASHEGNPAAGWWEGMLGPGKAIDTARWFVVCVNSLGSCKGSTGPASIEPGTGEPYRLRFPDLSVEDGADAAHALVRALGIERLACLIGCSMGGMTALAYLLRHPGGARSHINVSGSARALPFSIAIRSLQREAIRLDPDWNQGHYDETRYPESGMRMARKLGVVTYRSALEWSGRFGRVRLDSDRRHDDEPFGLEFEVESYLEAHARRFVRQFDPNSYLYLSRSMDWFDAADYAPDAQGDRVAAALASIRIERALSIGVETDILFPLQQQEEIAEGLAAGGADARFAPQPSPQGHDAFLVDIERFGTAIGGFLAG</sequence>
<gene>
    <name evidence="4" type="ORF">ACFO3Q_17335</name>
</gene>
<dbReference type="EMBL" id="JBHSGG010000071">
    <property type="protein sequence ID" value="MFC4729929.1"/>
    <property type="molecule type" value="Genomic_DNA"/>
</dbReference>
<dbReference type="InterPro" id="IPR000073">
    <property type="entry name" value="AB_hydrolase_1"/>
</dbReference>
<comment type="catalytic activity">
    <reaction evidence="2">
        <text>succinyl-CoA + L-serine = O-succinyl-L-serine + CoA</text>
        <dbReference type="Rhea" id="RHEA:52820"/>
        <dbReference type="ChEBI" id="CHEBI:33384"/>
        <dbReference type="ChEBI" id="CHEBI:57287"/>
        <dbReference type="ChEBI" id="CHEBI:57292"/>
        <dbReference type="ChEBI" id="CHEBI:136856"/>
    </reaction>
</comment>
<feature type="active site" evidence="2">
    <location>
        <position position="367"/>
    </location>
</feature>
<dbReference type="PIRSF" id="PIRSF000443">
    <property type="entry name" value="Homoser_Ac_trans"/>
    <property type="match status" value="1"/>
</dbReference>
<dbReference type="Gene3D" id="1.10.1740.110">
    <property type="match status" value="1"/>
</dbReference>
<evidence type="ECO:0000313" key="4">
    <source>
        <dbReference type="EMBL" id="MFC4729929.1"/>
    </source>
</evidence>
<feature type="binding site" evidence="2">
    <location>
        <position position="368"/>
    </location>
    <ligand>
        <name>substrate</name>
    </ligand>
</feature>
<dbReference type="InterPro" id="IPR029058">
    <property type="entry name" value="AB_hydrolase_fold"/>
</dbReference>
<keyword evidence="2" id="KW-0198">Cysteine biosynthesis</keyword>
<keyword evidence="2" id="KW-0963">Cytoplasm</keyword>
<evidence type="ECO:0000256" key="2">
    <source>
        <dbReference type="HAMAP-Rule" id="MF_00296"/>
    </source>
</evidence>
<feature type="site" description="Important for acyl-CoA specificity" evidence="2">
    <location>
        <position position="199"/>
    </location>
</feature>
<feature type="active site" evidence="2">
    <location>
        <position position="334"/>
    </location>
</feature>
<dbReference type="HAMAP" id="MF_00296">
    <property type="entry name" value="MetX_acyltransf"/>
    <property type="match status" value="1"/>
</dbReference>
<evidence type="ECO:0000259" key="3">
    <source>
        <dbReference type="Pfam" id="PF00561"/>
    </source>
</evidence>
<comment type="caution">
    <text evidence="2">Lacks conserved residue(s) required for the propagation of feature annotation.</text>
</comment>
<comment type="subcellular location">
    <subcellularLocation>
        <location evidence="2">Cytoplasm</location>
    </subcellularLocation>
</comment>
<keyword evidence="5" id="KW-1185">Reference proteome</keyword>
<comment type="function">
    <text evidence="2">Transfers a succinyl group from succinyl-CoA to L-serine, forming succinyl-L-serine.</text>
</comment>
<keyword evidence="1 2" id="KW-0808">Transferase</keyword>
<organism evidence="4 5">
    <name type="scientific">Coralloluteibacterium thermophilum</name>
    <dbReference type="NCBI Taxonomy" id="2707049"/>
    <lineage>
        <taxon>Bacteria</taxon>
        <taxon>Pseudomonadati</taxon>
        <taxon>Pseudomonadota</taxon>
        <taxon>Gammaproteobacteria</taxon>
        <taxon>Lysobacterales</taxon>
        <taxon>Lysobacteraceae</taxon>
        <taxon>Coralloluteibacterium</taxon>
    </lineage>
</organism>
<dbReference type="InterPro" id="IPR008220">
    <property type="entry name" value="HAT_MetX-like"/>
</dbReference>
<dbReference type="NCBIfam" id="TIGR01392">
    <property type="entry name" value="homoserO_Ac_trn"/>
    <property type="match status" value="1"/>
</dbReference>
<reference evidence="5" key="1">
    <citation type="journal article" date="2019" name="Int. J. Syst. Evol. Microbiol.">
        <title>The Global Catalogue of Microorganisms (GCM) 10K type strain sequencing project: providing services to taxonomists for standard genome sequencing and annotation.</title>
        <authorList>
            <consortium name="The Broad Institute Genomics Platform"/>
            <consortium name="The Broad Institute Genome Sequencing Center for Infectious Disease"/>
            <person name="Wu L."/>
            <person name="Ma J."/>
        </authorList>
    </citation>
    <scope>NUCLEOTIDE SEQUENCE [LARGE SCALE GENOMIC DNA]</scope>
    <source>
        <strain evidence="5">CGMCC 1.13574</strain>
    </source>
</reference>
<dbReference type="Gene3D" id="3.40.50.1820">
    <property type="entry name" value="alpha/beta hydrolase"/>
    <property type="match status" value="1"/>
</dbReference>
<dbReference type="GO" id="GO:0004414">
    <property type="term" value="F:homoserine O-acetyltransferase activity"/>
    <property type="evidence" value="ECO:0007669"/>
    <property type="project" value="UniProtKB-EC"/>
</dbReference>
<dbReference type="SUPFAM" id="SSF53474">
    <property type="entry name" value="alpha/beta-Hydrolases"/>
    <property type="match status" value="1"/>
</dbReference>
<comment type="subunit">
    <text evidence="2">Homodimer.</text>
</comment>
<dbReference type="Proteomes" id="UP001595892">
    <property type="component" value="Unassembled WGS sequence"/>
</dbReference>
<feature type="domain" description="AB hydrolase-1" evidence="3">
    <location>
        <begin position="72"/>
        <end position="348"/>
    </location>
</feature>
<proteinExistence type="inferred from homology"/>
<feature type="binding site" evidence="2">
    <location>
        <position position="231"/>
    </location>
    <ligand>
        <name>substrate</name>
    </ligand>
</feature>
<evidence type="ECO:0000256" key="1">
    <source>
        <dbReference type="ARBA" id="ARBA00022679"/>
    </source>
</evidence>
<feature type="active site" description="Nucleophile" evidence="2">
    <location>
        <position position="162"/>
    </location>
</feature>
<name>A0ABV9NQK9_9GAMM</name>
<protein>
    <recommendedName>
        <fullName evidence="2">Serine O-succinyltransferase</fullName>
        <shortName evidence="2">SST</shortName>
        <ecNumber evidence="2">2.3.1.-</ecNumber>
    </recommendedName>
</protein>
<comment type="pathway">
    <text evidence="2">Amino-acid biosynthesis; L-cysteine biosynthesis; L-cysteine from L-serine: step 1/2.</text>
</comment>
<comment type="caution">
    <text evidence="4">The sequence shown here is derived from an EMBL/GenBank/DDBJ whole genome shotgun (WGS) entry which is preliminary data.</text>
</comment>
<dbReference type="EC" id="2.3.1.-" evidence="2"/>
<keyword evidence="2 4" id="KW-0012">Acyltransferase</keyword>
<accession>A0ABV9NQK9</accession>
<evidence type="ECO:0000313" key="5">
    <source>
        <dbReference type="Proteomes" id="UP001595892"/>
    </source>
</evidence>
<dbReference type="Pfam" id="PF00561">
    <property type="entry name" value="Abhydrolase_1"/>
    <property type="match status" value="1"/>
</dbReference>
<keyword evidence="2" id="KW-0028">Amino-acid biosynthesis</keyword>
<dbReference type="PANTHER" id="PTHR32268:SF11">
    <property type="entry name" value="HOMOSERINE O-ACETYLTRANSFERASE"/>
    <property type="match status" value="1"/>
</dbReference>
<dbReference type="NCBIfam" id="NF001209">
    <property type="entry name" value="PRK00175.1"/>
    <property type="match status" value="1"/>
</dbReference>